<dbReference type="InterPro" id="IPR024041">
    <property type="entry name" value="NH4_transpt_AmtB-like_dom"/>
</dbReference>
<dbReference type="RefSeq" id="WP_270096588.1">
    <property type="nucleotide sequence ID" value="NZ_JAQFFK010000003.1"/>
</dbReference>
<evidence type="ECO:0000256" key="3">
    <source>
        <dbReference type="ARBA" id="ARBA00022989"/>
    </source>
</evidence>
<dbReference type="AlphaFoldDB" id="A0AA90TX74"/>
<evidence type="ECO:0000256" key="4">
    <source>
        <dbReference type="ARBA" id="ARBA00023136"/>
    </source>
</evidence>
<evidence type="ECO:0000313" key="7">
    <source>
        <dbReference type="EMBL" id="MDR6221593.1"/>
    </source>
</evidence>
<dbReference type="Pfam" id="PF00909">
    <property type="entry name" value="Ammonium_transp"/>
    <property type="match status" value="1"/>
</dbReference>
<reference evidence="7 8" key="1">
    <citation type="submission" date="2023-07" db="EMBL/GenBank/DDBJ databases">
        <title>Genomic Encyclopedia of Type Strains, Phase IV (KMG-IV): sequencing the most valuable type-strain genomes for metagenomic binning, comparative biology and taxonomic classification.</title>
        <authorList>
            <person name="Goeker M."/>
        </authorList>
    </citation>
    <scope>NUCLEOTIDE SEQUENCE [LARGE SCALE GENOMIC DNA]</scope>
    <source>
        <strain evidence="7 8">DSM 17273</strain>
    </source>
</reference>
<dbReference type="EMBL" id="JAVDQI010000001">
    <property type="protein sequence ID" value="MDR6221593.1"/>
    <property type="molecule type" value="Genomic_DNA"/>
</dbReference>
<evidence type="ECO:0000256" key="1">
    <source>
        <dbReference type="ARBA" id="ARBA00004141"/>
    </source>
</evidence>
<keyword evidence="3 5" id="KW-1133">Transmembrane helix</keyword>
<sequence>MVILSDAVYVAEVVGLIYGGVNQFIIQAVGMILSIISAFGISFIVFEIIDLTIGIRVPEEDRSKVWSC</sequence>
<proteinExistence type="predicted"/>
<dbReference type="GO" id="GO:0016020">
    <property type="term" value="C:membrane"/>
    <property type="evidence" value="ECO:0007669"/>
    <property type="project" value="UniProtKB-SubCell"/>
</dbReference>
<keyword evidence="2 5" id="KW-0812">Transmembrane</keyword>
<name>A0AA90TX74_9EURY</name>
<evidence type="ECO:0000256" key="5">
    <source>
        <dbReference type="SAM" id="Phobius"/>
    </source>
</evidence>
<comment type="subcellular location">
    <subcellularLocation>
        <location evidence="1">Membrane</location>
        <topology evidence="1">Multi-pass membrane protein</topology>
    </subcellularLocation>
</comment>
<dbReference type="InterPro" id="IPR029020">
    <property type="entry name" value="Ammonium/urea_transptr"/>
</dbReference>
<dbReference type="Gene3D" id="1.10.3430.10">
    <property type="entry name" value="Ammonium transporter AmtB like domains"/>
    <property type="match status" value="1"/>
</dbReference>
<evidence type="ECO:0000256" key="2">
    <source>
        <dbReference type="ARBA" id="ARBA00022692"/>
    </source>
</evidence>
<feature type="transmembrane region" description="Helical" evidence="5">
    <location>
        <begin position="24"/>
        <end position="46"/>
    </location>
</feature>
<dbReference type="Proteomes" id="UP001185015">
    <property type="component" value="Unassembled WGS sequence"/>
</dbReference>
<keyword evidence="8" id="KW-1185">Reference proteome</keyword>
<dbReference type="GO" id="GO:0008519">
    <property type="term" value="F:ammonium channel activity"/>
    <property type="evidence" value="ECO:0007669"/>
    <property type="project" value="InterPro"/>
</dbReference>
<comment type="caution">
    <text evidence="7">The sequence shown here is derived from an EMBL/GenBank/DDBJ whole genome shotgun (WGS) entry which is preliminary data.</text>
</comment>
<accession>A0AA90TX74</accession>
<evidence type="ECO:0000259" key="6">
    <source>
        <dbReference type="Pfam" id="PF00909"/>
    </source>
</evidence>
<dbReference type="SUPFAM" id="SSF111352">
    <property type="entry name" value="Ammonium transporter"/>
    <property type="match status" value="1"/>
</dbReference>
<organism evidence="7 8">
    <name type="scientific">Methanococcoides alaskense</name>
    <dbReference type="NCBI Taxonomy" id="325778"/>
    <lineage>
        <taxon>Archaea</taxon>
        <taxon>Methanobacteriati</taxon>
        <taxon>Methanobacteriota</taxon>
        <taxon>Stenosarchaea group</taxon>
        <taxon>Methanomicrobia</taxon>
        <taxon>Methanosarcinales</taxon>
        <taxon>Methanosarcinaceae</taxon>
        <taxon>Methanococcoides</taxon>
    </lineage>
</organism>
<evidence type="ECO:0000313" key="8">
    <source>
        <dbReference type="Proteomes" id="UP001185015"/>
    </source>
</evidence>
<feature type="domain" description="Ammonium transporter AmtB-like" evidence="6">
    <location>
        <begin position="10"/>
        <end position="61"/>
    </location>
</feature>
<keyword evidence="4 5" id="KW-0472">Membrane</keyword>
<protein>
    <submittedName>
        <fullName evidence="7">Ammonia channel protein AmtB</fullName>
    </submittedName>
</protein>
<gene>
    <name evidence="7" type="ORF">J2750_000025</name>
</gene>